<gene>
    <name evidence="2" type="ORF">HT578_06900</name>
</gene>
<dbReference type="Proteomes" id="UP000677126">
    <property type="component" value="Chromosome"/>
</dbReference>
<feature type="transmembrane region" description="Helical" evidence="1">
    <location>
        <begin position="84"/>
        <end position="103"/>
    </location>
</feature>
<reference evidence="2 3" key="1">
    <citation type="journal article" date="2021" name="Int. J. Syst. Evol. Microbiol.">
        <title>Novosphingobium decolorationis sp. nov., an aniline blue-decolourizing bacterium isolated from East Pacific sediment.</title>
        <authorList>
            <person name="Chen X."/>
            <person name="Dong B."/>
            <person name="Chen T."/>
            <person name="Ren N."/>
            <person name="Wang J."/>
            <person name="Xu Y."/>
            <person name="Yang J."/>
            <person name="Zhu S."/>
            <person name="Chen J."/>
        </authorList>
    </citation>
    <scope>NUCLEOTIDE SEQUENCE [LARGE SCALE GENOMIC DNA]</scope>
    <source>
        <strain evidence="2 3">502str22</strain>
    </source>
</reference>
<keyword evidence="1" id="KW-1133">Transmembrane helix</keyword>
<organism evidence="2 3">
    <name type="scientific">Novosphingobium decolorationis</name>
    <dbReference type="NCBI Taxonomy" id="2698673"/>
    <lineage>
        <taxon>Bacteria</taxon>
        <taxon>Pseudomonadati</taxon>
        <taxon>Pseudomonadota</taxon>
        <taxon>Alphaproteobacteria</taxon>
        <taxon>Sphingomonadales</taxon>
        <taxon>Sphingomonadaceae</taxon>
        <taxon>Novosphingobium</taxon>
    </lineage>
</organism>
<proteinExistence type="predicted"/>
<evidence type="ECO:0000313" key="3">
    <source>
        <dbReference type="Proteomes" id="UP000677126"/>
    </source>
</evidence>
<feature type="transmembrane region" description="Helical" evidence="1">
    <location>
        <begin position="9"/>
        <end position="34"/>
    </location>
</feature>
<dbReference type="EMBL" id="CP054856">
    <property type="protein sequence ID" value="QVM83451.1"/>
    <property type="molecule type" value="Genomic_DNA"/>
</dbReference>
<keyword evidence="1" id="KW-0812">Transmembrane</keyword>
<evidence type="ECO:0000313" key="2">
    <source>
        <dbReference type="EMBL" id="QVM83451.1"/>
    </source>
</evidence>
<evidence type="ECO:0008006" key="4">
    <source>
        <dbReference type="Google" id="ProtNLM"/>
    </source>
</evidence>
<evidence type="ECO:0000256" key="1">
    <source>
        <dbReference type="SAM" id="Phobius"/>
    </source>
</evidence>
<sequence>MVNKARVPAWYWTVAVVAVIWNGFGCLDYLMTVTRNAGYLSAFPREYVAYLDTLPLWLVGFWALGVGGGLAGALLLLRRARLAASAFGVSLLGLAVTSVTQWSDAEAPASSSADVAISGAIWLIALALLVFSLRMLRAGVLR</sequence>
<accession>A0ABX8E5X2</accession>
<feature type="transmembrane region" description="Helical" evidence="1">
    <location>
        <begin position="54"/>
        <end position="77"/>
    </location>
</feature>
<protein>
    <recommendedName>
        <fullName evidence="4">Sugar transporter</fullName>
    </recommendedName>
</protein>
<keyword evidence="1" id="KW-0472">Membrane</keyword>
<feature type="transmembrane region" description="Helical" evidence="1">
    <location>
        <begin position="115"/>
        <end position="136"/>
    </location>
</feature>
<keyword evidence="3" id="KW-1185">Reference proteome</keyword>
<dbReference type="RefSeq" id="WP_213503025.1">
    <property type="nucleotide sequence ID" value="NZ_CP054856.1"/>
</dbReference>
<name>A0ABX8E5X2_9SPHN</name>